<dbReference type="GeneID" id="9498665"/>
<keyword evidence="3" id="KW-1185">Reference proteome</keyword>
<evidence type="ECO:0000313" key="3">
    <source>
        <dbReference type="Proteomes" id="UP000000346"/>
    </source>
</evidence>
<feature type="transmembrane region" description="Helical" evidence="1">
    <location>
        <begin position="294"/>
        <end position="314"/>
    </location>
</feature>
<dbReference type="AlphaFoldDB" id="D9Q0K5"/>
<reference evidence="2 3" key="1">
    <citation type="journal article" date="2010" name="Appl. Environ. Microbiol.">
        <title>The genome sequence of the crenarchaeon Acidilobus saccharovorans supports a new order, Acidilobales, and suggests an important ecological role in terrestrial acidic hot springs.</title>
        <authorList>
            <person name="Mardanov A.V."/>
            <person name="Svetlitchnyi V.A."/>
            <person name="Beletsky A.V."/>
            <person name="Prokofeva M.I."/>
            <person name="Bonch-Osmolovskaya E.A."/>
            <person name="Ravin N.V."/>
            <person name="Skryabin K.G."/>
        </authorList>
    </citation>
    <scope>NUCLEOTIDE SEQUENCE [LARGE SCALE GENOMIC DNA]</scope>
    <source>
        <strain evidence="3">DSM 16705 / JCM 18335 / VKM B-2471 / 345-15</strain>
    </source>
</reference>
<dbReference type="HOGENOM" id="CLU_373257_0_0_2"/>
<feature type="transmembrane region" description="Helical" evidence="1">
    <location>
        <begin position="257"/>
        <end position="282"/>
    </location>
</feature>
<dbReference type="OrthoDB" id="385824at2157"/>
<organism evidence="2 3">
    <name type="scientific">Acidilobus saccharovorans (strain DSM 16705 / JCM 18335 / VKM B-2471 / 345-15)</name>
    <dbReference type="NCBI Taxonomy" id="666510"/>
    <lineage>
        <taxon>Archaea</taxon>
        <taxon>Thermoproteota</taxon>
        <taxon>Thermoprotei</taxon>
        <taxon>Acidilobales</taxon>
        <taxon>Acidilobaceae</taxon>
        <taxon>Acidilobus</taxon>
    </lineage>
</organism>
<feature type="transmembrane region" description="Helical" evidence="1">
    <location>
        <begin position="623"/>
        <end position="646"/>
    </location>
</feature>
<feature type="transmembrane region" description="Helical" evidence="1">
    <location>
        <begin position="550"/>
        <end position="571"/>
    </location>
</feature>
<feature type="transmembrane region" description="Helical" evidence="1">
    <location>
        <begin position="218"/>
        <end position="237"/>
    </location>
</feature>
<feature type="transmembrane region" description="Helical" evidence="1">
    <location>
        <begin position="422"/>
        <end position="444"/>
    </location>
</feature>
<feature type="transmembrane region" description="Helical" evidence="1">
    <location>
        <begin position="82"/>
        <end position="102"/>
    </location>
</feature>
<protein>
    <submittedName>
        <fullName evidence="2">Uncharacterized protein</fullName>
    </submittedName>
</protein>
<accession>D9Q0K5</accession>
<feature type="transmembrane region" description="Helical" evidence="1">
    <location>
        <begin position="450"/>
        <end position="469"/>
    </location>
</feature>
<dbReference type="RefSeq" id="WP_013266355.1">
    <property type="nucleotide sequence ID" value="NC_014374.1"/>
</dbReference>
<feature type="transmembrane region" description="Helical" evidence="1">
    <location>
        <begin position="658"/>
        <end position="677"/>
    </location>
</feature>
<dbReference type="KEGG" id="asc:ASAC_0436"/>
<feature type="transmembrane region" description="Helical" evidence="1">
    <location>
        <begin position="719"/>
        <end position="743"/>
    </location>
</feature>
<sequence>MNSRDFNKLLISLIGFNLTVLSVMVYGADGTDVNIGRFMGYPFPYYVPYPAAVAIAFLLFAIGISMMLLSGVVVNRRLESKAVLTSVIIAGASAFMTFLTYLHGKIIVSGGREDSYVIQLEAARELLKGLNPYLVNYSGVLLSRTAINKLTLIYQAGPPYNASHAVGFVSSLDYPAFSFIYYIPAVLLRIPGNVWDSAVLGAALAILYLRLRQAGRDLFPLVVASGALYMIMDPATFDPITGWLAPAILMVTFADNPVIAGVMIGLAASYRQYAAALAFVYFPLSLRRLGRSRTLKGVLSMLITAAIVNLPFLVGSPRVFVSDVLLPARLDLDLEGFGISSVYFISHLTLPRLWLDVTAVTTLIVGSAITYSFYDELEAAAFVFPALAFFIYPRPLYSYWLWFPFVGLLASLTNVKGDGSPLIRSISLEGLGIASTIAAISIYASGVLSLLTIAVFSMSLTMIILLPRAGDLLRSKESLDVMIATLVLPMGLGLVALAARSYISWPVVMASRAANGPPALIYDLSSGLPLALGSFEYGTLWPSKAVGLPLTLALAASVTSAFALLSAMLFVSTRKDSLTLLRAAALMDGAAAIPLLTSGPLTSLAALIVIIAMALYVSGEPRSVAASLMLGATTFLTPAALSMWIISVTTKVRGRRNLMINAITYAVSAAIGIVIGVHFKVSWILELSSLPLALISLILAVALPLAYITASRANRIAPLIAAIPSAVLGQGIIAVSLAMASLLD</sequence>
<feature type="transmembrane region" description="Helical" evidence="1">
    <location>
        <begin position="48"/>
        <end position="70"/>
    </location>
</feature>
<evidence type="ECO:0000313" key="2">
    <source>
        <dbReference type="EMBL" id="ADL18843.1"/>
    </source>
</evidence>
<dbReference type="eggNOG" id="arCOG03702">
    <property type="taxonomic scope" value="Archaea"/>
</dbReference>
<dbReference type="InParanoid" id="D9Q0K5"/>
<feature type="transmembrane region" description="Helical" evidence="1">
    <location>
        <begin position="194"/>
        <end position="211"/>
    </location>
</feature>
<feature type="transmembrane region" description="Helical" evidence="1">
    <location>
        <begin position="9"/>
        <end position="28"/>
    </location>
</feature>
<feature type="transmembrane region" description="Helical" evidence="1">
    <location>
        <begin position="353"/>
        <end position="374"/>
    </location>
</feature>
<keyword evidence="1" id="KW-1133">Transmembrane helix</keyword>
<dbReference type="EMBL" id="CP001742">
    <property type="protein sequence ID" value="ADL18843.1"/>
    <property type="molecule type" value="Genomic_DNA"/>
</dbReference>
<dbReference type="Proteomes" id="UP000000346">
    <property type="component" value="Chromosome"/>
</dbReference>
<evidence type="ECO:0000256" key="1">
    <source>
        <dbReference type="SAM" id="Phobius"/>
    </source>
</evidence>
<gene>
    <name evidence="2" type="ordered locus">ASAC_0436</name>
</gene>
<proteinExistence type="predicted"/>
<feature type="transmembrane region" description="Helical" evidence="1">
    <location>
        <begin position="481"/>
        <end position="503"/>
    </location>
</feature>
<keyword evidence="1" id="KW-0472">Membrane</keyword>
<name>D9Q0K5_ACIS3</name>
<feature type="transmembrane region" description="Helical" evidence="1">
    <location>
        <begin position="592"/>
        <end position="617"/>
    </location>
</feature>
<feature type="transmembrane region" description="Helical" evidence="1">
    <location>
        <begin position="683"/>
        <end position="707"/>
    </location>
</feature>
<keyword evidence="1" id="KW-0812">Transmembrane</keyword>